<name>M2ZQS3_9PSEU</name>
<protein>
    <submittedName>
        <fullName evidence="1">Uncharacterized protein</fullName>
    </submittedName>
</protein>
<keyword evidence="2" id="KW-1185">Reference proteome</keyword>
<dbReference type="AlphaFoldDB" id="M2ZQS3"/>
<dbReference type="Proteomes" id="UP000054226">
    <property type="component" value="Unassembled WGS sequence"/>
</dbReference>
<comment type="caution">
    <text evidence="1">The sequence shown here is derived from an EMBL/GenBank/DDBJ whole genome shotgun (WGS) entry which is preliminary data.</text>
</comment>
<reference evidence="1 2" key="1">
    <citation type="journal article" date="2013" name="Genome Announc.">
        <title>Draft Genome Sequence of Amycolatopsis decaplanina Strain DSM 44594T.</title>
        <authorList>
            <person name="Kaur N."/>
            <person name="Kumar S."/>
            <person name="Bala M."/>
            <person name="Raghava G.P."/>
            <person name="Mayilraj S."/>
        </authorList>
    </citation>
    <scope>NUCLEOTIDE SEQUENCE [LARGE SCALE GENOMIC DNA]</scope>
    <source>
        <strain evidence="1 2">DSM 44594</strain>
    </source>
</reference>
<dbReference type="EMBL" id="AOHO01000038">
    <property type="protein sequence ID" value="EME62694.1"/>
    <property type="molecule type" value="Genomic_DNA"/>
</dbReference>
<accession>M2ZQS3</accession>
<evidence type="ECO:0000313" key="1">
    <source>
        <dbReference type="EMBL" id="EME62694.1"/>
    </source>
</evidence>
<evidence type="ECO:0000313" key="2">
    <source>
        <dbReference type="Proteomes" id="UP000054226"/>
    </source>
</evidence>
<dbReference type="RefSeq" id="WP_007029594.1">
    <property type="nucleotide sequence ID" value="NZ_AOHO01000038.1"/>
</dbReference>
<proteinExistence type="predicted"/>
<dbReference type="PATRIC" id="fig|1284240.4.peg.1696"/>
<sequence length="149" mass="15762">MLGELDLLLGQHDAKTGPPAVVPPLVTPVPESTGFSWHSGFVTVQWISGRAETLGVSYRTKAALITDLAARFPDLPAPALPTTRRAGTSGLGVPGGRCFRRGQRLVSRARPAVAVGGLARYGDLPQWLDLLPFLAEIATTIEEPTTAIP</sequence>
<gene>
    <name evidence="1" type="ORF">H074_08371</name>
</gene>
<organism evidence="1 2">
    <name type="scientific">Amycolatopsis decaplanina DSM 44594</name>
    <dbReference type="NCBI Taxonomy" id="1284240"/>
    <lineage>
        <taxon>Bacteria</taxon>
        <taxon>Bacillati</taxon>
        <taxon>Actinomycetota</taxon>
        <taxon>Actinomycetes</taxon>
        <taxon>Pseudonocardiales</taxon>
        <taxon>Pseudonocardiaceae</taxon>
        <taxon>Amycolatopsis</taxon>
    </lineage>
</organism>